<proteinExistence type="predicted"/>
<keyword evidence="4" id="KW-1185">Reference proteome</keyword>
<keyword evidence="1" id="KW-0472">Membrane</keyword>
<dbReference type="EMBL" id="CP012669">
    <property type="protein sequence ID" value="ALE18090.1"/>
    <property type="molecule type" value="Genomic_DNA"/>
</dbReference>
<feature type="transmembrane region" description="Helical" evidence="1">
    <location>
        <begin position="229"/>
        <end position="251"/>
    </location>
</feature>
<protein>
    <submittedName>
        <fullName evidence="3">Putative membrane protein</fullName>
    </submittedName>
</protein>
<evidence type="ECO:0000313" key="3">
    <source>
        <dbReference type="EMBL" id="ALE18090.1"/>
    </source>
</evidence>
<dbReference type="GO" id="GO:0004175">
    <property type="term" value="F:endopeptidase activity"/>
    <property type="evidence" value="ECO:0007669"/>
    <property type="project" value="UniProtKB-ARBA"/>
</dbReference>
<dbReference type="OrthoDB" id="7427644at2"/>
<accession>A0A0M4M6X3</accession>
<dbReference type="Pfam" id="PF02517">
    <property type="entry name" value="Rce1-like"/>
    <property type="match status" value="1"/>
</dbReference>
<feature type="transmembrane region" description="Helical" evidence="1">
    <location>
        <begin position="115"/>
        <end position="137"/>
    </location>
</feature>
<feature type="domain" description="CAAX prenyl protease 2/Lysostaphin resistance protein A-like" evidence="2">
    <location>
        <begin position="85"/>
        <end position="241"/>
    </location>
</feature>
<organism evidence="3 4">
    <name type="scientific">Altererythrobacter epoxidivorans</name>
    <dbReference type="NCBI Taxonomy" id="361183"/>
    <lineage>
        <taxon>Bacteria</taxon>
        <taxon>Pseudomonadati</taxon>
        <taxon>Pseudomonadota</taxon>
        <taxon>Alphaproteobacteria</taxon>
        <taxon>Sphingomonadales</taxon>
        <taxon>Erythrobacteraceae</taxon>
        <taxon>Altererythrobacter</taxon>
    </lineage>
</organism>
<name>A0A0M4M6X3_9SPHN</name>
<reference evidence="3 4" key="1">
    <citation type="submission" date="2015-09" db="EMBL/GenBank/DDBJ databases">
        <title>Complete genome sequence of a benzo[a]pyrene-degrading bacterium Altererythrobacter epoxidivorans CGMCC 1.7731T.</title>
        <authorList>
            <person name="Li Z."/>
            <person name="Cheng H."/>
            <person name="Huo Y."/>
            <person name="Xu X."/>
        </authorList>
    </citation>
    <scope>NUCLEOTIDE SEQUENCE [LARGE SCALE GENOMIC DNA]</scope>
    <source>
        <strain evidence="3 4">CGMCC 1.7731</strain>
    </source>
</reference>
<feature type="transmembrane region" description="Helical" evidence="1">
    <location>
        <begin position="143"/>
        <end position="166"/>
    </location>
</feature>
<evidence type="ECO:0000313" key="4">
    <source>
        <dbReference type="Proteomes" id="UP000057938"/>
    </source>
</evidence>
<feature type="transmembrane region" description="Helical" evidence="1">
    <location>
        <begin position="45"/>
        <end position="65"/>
    </location>
</feature>
<dbReference type="RefSeq" id="WP_061927450.1">
    <property type="nucleotide sequence ID" value="NZ_CP012669.1"/>
</dbReference>
<sequence length="254" mass="27183">MTSETTSLAPTNSAPEQWRQFAAFVKRPQLPHAVRGFTPAALASVLRLLLLDLMLMAVLLLIVVAVEKAGFVLPENVLSSLDLNIGMVLLIVIGAPLMEEALFRSWLSGKSSQILALIALVVLSMGGPFLAGFYGMGDEAKESIALLGGAGILLGIAAAGFILWYFRGRAPMGWFARHFRWFYYASALAFASVHLTNYTEGNALLLLPLTIPQFILGLLAGYTRVVNGFWSAVLLHASHNGIAIGIVMAAAQAA</sequence>
<dbReference type="Proteomes" id="UP000057938">
    <property type="component" value="Chromosome"/>
</dbReference>
<feature type="transmembrane region" description="Helical" evidence="1">
    <location>
        <begin position="203"/>
        <end position="222"/>
    </location>
</feature>
<dbReference type="STRING" id="361183.AMC99_02819"/>
<evidence type="ECO:0000256" key="1">
    <source>
        <dbReference type="SAM" id="Phobius"/>
    </source>
</evidence>
<gene>
    <name evidence="3" type="ORF">AMC99_02819</name>
</gene>
<evidence type="ECO:0000259" key="2">
    <source>
        <dbReference type="Pfam" id="PF02517"/>
    </source>
</evidence>
<keyword evidence="1" id="KW-1133">Transmembrane helix</keyword>
<dbReference type="AlphaFoldDB" id="A0A0M4M6X3"/>
<dbReference type="KEGG" id="aep:AMC99_02819"/>
<keyword evidence="1" id="KW-0812">Transmembrane</keyword>
<dbReference type="GO" id="GO:0080120">
    <property type="term" value="P:CAAX-box protein maturation"/>
    <property type="evidence" value="ECO:0007669"/>
    <property type="project" value="UniProtKB-ARBA"/>
</dbReference>
<feature type="transmembrane region" description="Helical" evidence="1">
    <location>
        <begin position="85"/>
        <end position="103"/>
    </location>
</feature>
<dbReference type="PATRIC" id="fig|361183.4.peg.2773"/>
<feature type="transmembrane region" description="Helical" evidence="1">
    <location>
        <begin position="178"/>
        <end position="197"/>
    </location>
</feature>
<dbReference type="InterPro" id="IPR003675">
    <property type="entry name" value="Rce1/LyrA-like_dom"/>
</dbReference>